<evidence type="ECO:0000256" key="2">
    <source>
        <dbReference type="ARBA" id="ARBA00023315"/>
    </source>
</evidence>
<dbReference type="GO" id="GO:0004315">
    <property type="term" value="F:3-oxoacyl-[acyl-carrier-protein] synthase activity"/>
    <property type="evidence" value="ECO:0007669"/>
    <property type="project" value="InterPro"/>
</dbReference>
<dbReference type="Gene3D" id="3.40.47.10">
    <property type="match status" value="1"/>
</dbReference>
<dbReference type="Pfam" id="PF08545">
    <property type="entry name" value="ACP_syn_III"/>
    <property type="match status" value="1"/>
</dbReference>
<dbReference type="EC" id="2.3.1.180" evidence="5"/>
<dbReference type="PANTHER" id="PTHR34069">
    <property type="entry name" value="3-OXOACYL-[ACYL-CARRIER-PROTEIN] SYNTHASE 3"/>
    <property type="match status" value="1"/>
</dbReference>
<organism evidence="5 6">
    <name type="scientific">Saccharopolyspora gloriosae</name>
    <dbReference type="NCBI Taxonomy" id="455344"/>
    <lineage>
        <taxon>Bacteria</taxon>
        <taxon>Bacillati</taxon>
        <taxon>Actinomycetota</taxon>
        <taxon>Actinomycetes</taxon>
        <taxon>Pseudonocardiales</taxon>
        <taxon>Pseudonocardiaceae</taxon>
        <taxon>Saccharopolyspora</taxon>
    </lineage>
</organism>
<keyword evidence="6" id="KW-1185">Reference proteome</keyword>
<dbReference type="GO" id="GO:0006633">
    <property type="term" value="P:fatty acid biosynthetic process"/>
    <property type="evidence" value="ECO:0007669"/>
    <property type="project" value="InterPro"/>
</dbReference>
<dbReference type="GO" id="GO:0033818">
    <property type="term" value="F:beta-ketoacyl-acyl-carrier-protein synthase III activity"/>
    <property type="evidence" value="ECO:0007669"/>
    <property type="project" value="UniProtKB-EC"/>
</dbReference>
<dbReference type="NCBIfam" id="NF006829">
    <property type="entry name" value="PRK09352.1"/>
    <property type="match status" value="1"/>
</dbReference>
<dbReference type="AlphaFoldDB" id="A0A840NK62"/>
<dbReference type="PANTHER" id="PTHR34069:SF2">
    <property type="entry name" value="BETA-KETOACYL-[ACYL-CARRIER-PROTEIN] SYNTHASE III"/>
    <property type="match status" value="1"/>
</dbReference>
<gene>
    <name evidence="5" type="ORF">BJ969_003621</name>
</gene>
<evidence type="ECO:0000313" key="5">
    <source>
        <dbReference type="EMBL" id="MBB5070533.1"/>
    </source>
</evidence>
<proteinExistence type="predicted"/>
<dbReference type="Pfam" id="PF08541">
    <property type="entry name" value="ACP_syn_III_C"/>
    <property type="match status" value="1"/>
</dbReference>
<protein>
    <submittedName>
        <fullName evidence="5">3-oxoacyl-[acyl-carrier-protein] synthase-3</fullName>
        <ecNumber evidence="5">2.3.1.180</ecNumber>
    </submittedName>
</protein>
<dbReference type="InterPro" id="IPR013751">
    <property type="entry name" value="ACP_syn_III_N"/>
</dbReference>
<evidence type="ECO:0000259" key="4">
    <source>
        <dbReference type="Pfam" id="PF08545"/>
    </source>
</evidence>
<dbReference type="GO" id="GO:0044550">
    <property type="term" value="P:secondary metabolite biosynthetic process"/>
    <property type="evidence" value="ECO:0007669"/>
    <property type="project" value="TreeGrafter"/>
</dbReference>
<dbReference type="RefSeq" id="WP_184480165.1">
    <property type="nucleotide sequence ID" value="NZ_JACHIV010000001.1"/>
</dbReference>
<evidence type="ECO:0000259" key="3">
    <source>
        <dbReference type="Pfam" id="PF08541"/>
    </source>
</evidence>
<comment type="caution">
    <text evidence="5">The sequence shown here is derived from an EMBL/GenBank/DDBJ whole genome shotgun (WGS) entry which is preliminary data.</text>
</comment>
<accession>A0A840NK62</accession>
<dbReference type="InterPro" id="IPR013747">
    <property type="entry name" value="ACP_syn_III_C"/>
</dbReference>
<evidence type="ECO:0000313" key="6">
    <source>
        <dbReference type="Proteomes" id="UP000580474"/>
    </source>
</evidence>
<evidence type="ECO:0000256" key="1">
    <source>
        <dbReference type="ARBA" id="ARBA00022679"/>
    </source>
</evidence>
<dbReference type="EMBL" id="JACHIV010000001">
    <property type="protein sequence ID" value="MBB5070533.1"/>
    <property type="molecule type" value="Genomic_DNA"/>
</dbReference>
<feature type="domain" description="Beta-ketoacyl-[acyl-carrier-protein] synthase III C-terminal" evidence="3">
    <location>
        <begin position="235"/>
        <end position="323"/>
    </location>
</feature>
<dbReference type="SUPFAM" id="SSF53901">
    <property type="entry name" value="Thiolase-like"/>
    <property type="match status" value="1"/>
</dbReference>
<dbReference type="InterPro" id="IPR016039">
    <property type="entry name" value="Thiolase-like"/>
</dbReference>
<name>A0A840NK62_9PSEU</name>
<dbReference type="Proteomes" id="UP000580474">
    <property type="component" value="Unassembled WGS sequence"/>
</dbReference>
<dbReference type="CDD" id="cd00830">
    <property type="entry name" value="KAS_III"/>
    <property type="match status" value="1"/>
</dbReference>
<keyword evidence="1 5" id="KW-0808">Transferase</keyword>
<keyword evidence="2 5" id="KW-0012">Acyltransferase</keyword>
<reference evidence="5 6" key="1">
    <citation type="submission" date="2020-08" db="EMBL/GenBank/DDBJ databases">
        <title>Sequencing the genomes of 1000 actinobacteria strains.</title>
        <authorList>
            <person name="Klenk H.-P."/>
        </authorList>
    </citation>
    <scope>NUCLEOTIDE SEQUENCE [LARGE SCALE GENOMIC DNA]</scope>
    <source>
        <strain evidence="5 6">DSM 45582</strain>
    </source>
</reference>
<feature type="domain" description="Beta-ketoacyl-[acyl-carrier-protein] synthase III N-terminal" evidence="4">
    <location>
        <begin position="107"/>
        <end position="183"/>
    </location>
</feature>
<sequence>MGVGVVGTGSHVPPRVVDNATAGAPAGVDDEWIRRKTGIRERRYAEPGDATSDLAVAAARRALEAAGTDVADLSLLVVATSTPDSPQPPTAAVVAHRLGAPQQVAAFDLNAVCSGFVFALDLARRYVAGGGTALVIAAEVYSRVIDPTDRRTAVLLGDGAGAAVIGPAADDRSVLGVRLSSYGELAGVVRVEAGGSRMPTSAETVEAGLHHFRMDGREVVNFVRGRVPPEVDRLLADLDLTRGDVDHVITHQGNGHLIRTLVDDLGLTGARLHTTVERYGNTGAASAAITLDQARRSPGVEPGSIALLATFGGGMSVAVALLRF</sequence>